<gene>
    <name evidence="4" type="ORF">EKH83_00540</name>
    <name evidence="3" type="ORF">F1649_17615</name>
</gene>
<sequence length="332" mass="37067">MDFHLKLSPAYVKKIAIFRALQLGDMLCAVPAIRALRASYPDAEITLLGLPWAKSFTERFKDYIDRFIWFPGYPGLPEQEFSAPVFCTFLEKMIGEEFNLILQMQGNGTIVNPMIELLGAEYSAGYFKEGIYAPDNGLFMEYPNYGHEAERHVKLMEFLGIPPLGTDLEFPLTARDYADFNETALPIEEKKYVCIHPGSRGAWRRWPPEYFAQLADIVAGQGFTPVLTGTSDELDIVNAVVSHMFHPPVIAAGKTSMGAVAVLIERAFALISNCTGVSHIAAALKTPSVVISLDGESDRWAPQNRSLHDVIDWTVNPDFNLVSDAVERLFRK</sequence>
<reference evidence="4 5" key="1">
    <citation type="submission" date="2018-12" db="EMBL/GenBank/DDBJ databases">
        <title>The Draft Genome Sequence of the Soil Bacterium Pedobacter tournemirensis R1.</title>
        <authorList>
            <person name="He J."/>
        </authorList>
    </citation>
    <scope>NUCLEOTIDE SEQUENCE [LARGE SCALE GENOMIC DNA]</scope>
    <source>
        <strain evidence="4 5">R1</strain>
    </source>
</reference>
<dbReference type="GO" id="GO:0008713">
    <property type="term" value="F:ADP-heptose-lipopolysaccharide heptosyltransferase activity"/>
    <property type="evidence" value="ECO:0007669"/>
    <property type="project" value="TreeGrafter"/>
</dbReference>
<dbReference type="Gene3D" id="3.40.50.2000">
    <property type="entry name" value="Glycogen Phosphorylase B"/>
    <property type="match status" value="2"/>
</dbReference>
<dbReference type="RefSeq" id="WP_128767432.1">
    <property type="nucleotide sequence ID" value="NZ_RXOC01000001.1"/>
</dbReference>
<dbReference type="AlphaFoldDB" id="A0A4Q0MFI2"/>
<reference evidence="3 6" key="2">
    <citation type="submission" date="2019-09" db="EMBL/GenBank/DDBJ databases">
        <title>Pararcticibacter amylolyticus gen. nov., sp. nov., isolated from a rottenly hemp rope, and reclassification of Pedobacter tournemirensis as Pararcticibacter tournemirensis comb. nov.</title>
        <authorList>
            <person name="Cai Y."/>
        </authorList>
    </citation>
    <scope>NUCLEOTIDE SEQUENCE [LARGE SCALE GENOMIC DNA]</scope>
    <source>
        <strain evidence="3 6">TF5-37.2-LB10</strain>
    </source>
</reference>
<name>A0A4Q0MFI2_9SPHI</name>
<evidence type="ECO:0000256" key="2">
    <source>
        <dbReference type="ARBA" id="ARBA00022679"/>
    </source>
</evidence>
<dbReference type="GO" id="GO:0009244">
    <property type="term" value="P:lipopolysaccharide core region biosynthetic process"/>
    <property type="evidence" value="ECO:0007669"/>
    <property type="project" value="TreeGrafter"/>
</dbReference>
<comment type="caution">
    <text evidence="4">The sequence shown here is derived from an EMBL/GenBank/DDBJ whole genome shotgun (WGS) entry which is preliminary data.</text>
</comment>
<dbReference type="Proteomes" id="UP000322918">
    <property type="component" value="Unassembled WGS sequence"/>
</dbReference>
<organism evidence="4 5">
    <name type="scientific">Arcticibacter tournemirensis</name>
    <dbReference type="NCBI Taxonomy" id="699437"/>
    <lineage>
        <taxon>Bacteria</taxon>
        <taxon>Pseudomonadati</taxon>
        <taxon>Bacteroidota</taxon>
        <taxon>Sphingobacteriia</taxon>
        <taxon>Sphingobacteriales</taxon>
        <taxon>Sphingobacteriaceae</taxon>
        <taxon>Arcticibacter</taxon>
    </lineage>
</organism>
<evidence type="ECO:0000313" key="6">
    <source>
        <dbReference type="Proteomes" id="UP000322918"/>
    </source>
</evidence>
<dbReference type="Pfam" id="PF01075">
    <property type="entry name" value="Glyco_transf_9"/>
    <property type="match status" value="1"/>
</dbReference>
<keyword evidence="1" id="KW-0328">Glycosyltransferase</keyword>
<accession>A0A4Q0MFI2</accession>
<dbReference type="InterPro" id="IPR002201">
    <property type="entry name" value="Glyco_trans_9"/>
</dbReference>
<dbReference type="GO" id="GO:0005829">
    <property type="term" value="C:cytosol"/>
    <property type="evidence" value="ECO:0007669"/>
    <property type="project" value="TreeGrafter"/>
</dbReference>
<keyword evidence="2 4" id="KW-0808">Transferase</keyword>
<protein>
    <submittedName>
        <fullName evidence="4">Glycosyltransferase family 9 protein</fullName>
    </submittedName>
</protein>
<dbReference type="PANTHER" id="PTHR30160">
    <property type="entry name" value="TETRAACYLDISACCHARIDE 4'-KINASE-RELATED"/>
    <property type="match status" value="1"/>
</dbReference>
<keyword evidence="6" id="KW-1185">Reference proteome</keyword>
<evidence type="ECO:0000256" key="1">
    <source>
        <dbReference type="ARBA" id="ARBA00022676"/>
    </source>
</evidence>
<dbReference type="OrthoDB" id="9797795at2"/>
<proteinExistence type="predicted"/>
<evidence type="ECO:0000313" key="4">
    <source>
        <dbReference type="EMBL" id="RXF72247.1"/>
    </source>
</evidence>
<dbReference type="InterPro" id="IPR051199">
    <property type="entry name" value="LPS_LOS_Heptosyltrfase"/>
</dbReference>
<dbReference type="EMBL" id="VWNE01000032">
    <property type="protein sequence ID" value="KAA8478524.1"/>
    <property type="molecule type" value="Genomic_DNA"/>
</dbReference>
<evidence type="ECO:0000313" key="5">
    <source>
        <dbReference type="Proteomes" id="UP000290848"/>
    </source>
</evidence>
<dbReference type="EMBL" id="RXOC01000001">
    <property type="protein sequence ID" value="RXF72247.1"/>
    <property type="molecule type" value="Genomic_DNA"/>
</dbReference>
<dbReference type="Proteomes" id="UP000290848">
    <property type="component" value="Unassembled WGS sequence"/>
</dbReference>
<dbReference type="SUPFAM" id="SSF53756">
    <property type="entry name" value="UDP-Glycosyltransferase/glycogen phosphorylase"/>
    <property type="match status" value="1"/>
</dbReference>
<dbReference type="PANTHER" id="PTHR30160:SF1">
    <property type="entry name" value="LIPOPOLYSACCHARIDE 1,2-N-ACETYLGLUCOSAMINETRANSFERASE-RELATED"/>
    <property type="match status" value="1"/>
</dbReference>
<dbReference type="CDD" id="cd03789">
    <property type="entry name" value="GT9_LPS_heptosyltransferase"/>
    <property type="match status" value="1"/>
</dbReference>
<evidence type="ECO:0000313" key="3">
    <source>
        <dbReference type="EMBL" id="KAA8478524.1"/>
    </source>
</evidence>